<dbReference type="InterPro" id="IPR013655">
    <property type="entry name" value="PAS_fold_3"/>
</dbReference>
<evidence type="ECO:0000256" key="6">
    <source>
        <dbReference type="ARBA" id="ARBA00022777"/>
    </source>
</evidence>
<keyword evidence="10" id="KW-1185">Reference proteome</keyword>
<dbReference type="GO" id="GO:0005524">
    <property type="term" value="F:ATP binding"/>
    <property type="evidence" value="ECO:0007669"/>
    <property type="project" value="UniProtKB-KW"/>
</dbReference>
<keyword evidence="6 9" id="KW-0418">Kinase</keyword>
<sequence>MLSTMRHEADWPRPSPVAHATEATAAGLNRCNDAARRAVLALEAGGFGSWESDFRSDTGKADTFVAELYGLDASRPCWSMSEVRNRIHPEDRGRVDAATRFAIKHRTLCEVEFRDRSIDPLTGEEGARWLAARGRVVEWEPSGAPRSMVGVTWDATEAVRQRQTRALMADEMNHRVKNAFAVLGSLVTIGAREADNPITFAADLRRQIGMLSEAHDVSVRLSGRDVGREVELPAARILEDVLAPWRGTAALTLRVDETLMLGRCRAPAFAMLVHELATNAVKYGPLGEVGGVLSVALTAGPDGHLEMEWNECRAVPVPGRNDLAEEGFGSILMRHCLGALRGRVQRELRAEGLWLKLTTEPVGPY</sequence>
<evidence type="ECO:0000256" key="5">
    <source>
        <dbReference type="ARBA" id="ARBA00022741"/>
    </source>
</evidence>
<dbReference type="EMBL" id="CYPR01000160">
    <property type="protein sequence ID" value="CUH39626.1"/>
    <property type="molecule type" value="Genomic_DNA"/>
</dbReference>
<dbReference type="PANTHER" id="PTHR41523:SF8">
    <property type="entry name" value="ETHYLENE RESPONSE SENSOR PROTEIN"/>
    <property type="match status" value="1"/>
</dbReference>
<keyword evidence="5" id="KW-0547">Nucleotide-binding</keyword>
<evidence type="ECO:0000256" key="2">
    <source>
        <dbReference type="ARBA" id="ARBA00012438"/>
    </source>
</evidence>
<dbReference type="InterPro" id="IPR035965">
    <property type="entry name" value="PAS-like_dom_sf"/>
</dbReference>
<dbReference type="Proteomes" id="UP000049455">
    <property type="component" value="Unassembled WGS sequence"/>
</dbReference>
<dbReference type="PANTHER" id="PTHR41523">
    <property type="entry name" value="TWO-COMPONENT SYSTEM SENSOR PROTEIN"/>
    <property type="match status" value="1"/>
</dbReference>
<dbReference type="AlphaFoldDB" id="A0A0M7BE98"/>
<feature type="domain" description="Signal transduction histidine kinase HWE region" evidence="8">
    <location>
        <begin position="171"/>
        <end position="257"/>
    </location>
</feature>
<dbReference type="InterPro" id="IPR011102">
    <property type="entry name" value="Sig_transdc_His_kinase_HWE"/>
</dbReference>
<evidence type="ECO:0000256" key="3">
    <source>
        <dbReference type="ARBA" id="ARBA00022553"/>
    </source>
</evidence>
<accession>A0A0M7BE98</accession>
<dbReference type="SMART" id="SM00911">
    <property type="entry name" value="HWE_HK"/>
    <property type="match status" value="1"/>
</dbReference>
<proteinExistence type="predicted"/>
<gene>
    <name evidence="9" type="ORF">JSE7799_02353</name>
</gene>
<evidence type="ECO:0000256" key="1">
    <source>
        <dbReference type="ARBA" id="ARBA00000085"/>
    </source>
</evidence>
<dbReference type="Pfam" id="PF08447">
    <property type="entry name" value="PAS_3"/>
    <property type="match status" value="1"/>
</dbReference>
<keyword evidence="3" id="KW-0597">Phosphoprotein</keyword>
<keyword evidence="4 9" id="KW-0808">Transferase</keyword>
<evidence type="ECO:0000313" key="10">
    <source>
        <dbReference type="Proteomes" id="UP000049455"/>
    </source>
</evidence>
<evidence type="ECO:0000256" key="7">
    <source>
        <dbReference type="ARBA" id="ARBA00022840"/>
    </source>
</evidence>
<dbReference type="GO" id="GO:0004673">
    <property type="term" value="F:protein histidine kinase activity"/>
    <property type="evidence" value="ECO:0007669"/>
    <property type="project" value="UniProtKB-EC"/>
</dbReference>
<evidence type="ECO:0000259" key="8">
    <source>
        <dbReference type="SMART" id="SM00911"/>
    </source>
</evidence>
<evidence type="ECO:0000256" key="4">
    <source>
        <dbReference type="ARBA" id="ARBA00022679"/>
    </source>
</evidence>
<dbReference type="STRING" id="313367.JSE7799_02353"/>
<dbReference type="Gene3D" id="3.30.565.10">
    <property type="entry name" value="Histidine kinase-like ATPase, C-terminal domain"/>
    <property type="match status" value="1"/>
</dbReference>
<dbReference type="SUPFAM" id="SSF55785">
    <property type="entry name" value="PYP-like sensor domain (PAS domain)"/>
    <property type="match status" value="1"/>
</dbReference>
<reference evidence="9 10" key="1">
    <citation type="submission" date="2015-09" db="EMBL/GenBank/DDBJ databases">
        <authorList>
            <person name="Jackson K.R."/>
            <person name="Lunt B.L."/>
            <person name="Fisher J.N.B."/>
            <person name="Gardner A.V."/>
            <person name="Bailey M.E."/>
            <person name="Deus L.M."/>
            <person name="Earl A.S."/>
            <person name="Gibby P.D."/>
            <person name="Hartmann K.A."/>
            <person name="Liu J.E."/>
            <person name="Manci A.M."/>
            <person name="Nielsen D.A."/>
            <person name="Solomon M.B."/>
            <person name="Breakwell D.P."/>
            <person name="Burnett S.H."/>
            <person name="Grose J.H."/>
        </authorList>
    </citation>
    <scope>NUCLEOTIDE SEQUENCE [LARGE SCALE GENOMIC DNA]</scope>
    <source>
        <strain evidence="9 10">CECT 7799</strain>
    </source>
</reference>
<dbReference type="Gene3D" id="3.30.450.20">
    <property type="entry name" value="PAS domain"/>
    <property type="match status" value="1"/>
</dbReference>
<name>A0A0M7BE98_9RHOB</name>
<evidence type="ECO:0000313" key="9">
    <source>
        <dbReference type="EMBL" id="CUH39626.1"/>
    </source>
</evidence>
<dbReference type="EC" id="2.7.13.3" evidence="2"/>
<dbReference type="Pfam" id="PF07536">
    <property type="entry name" value="HWE_HK"/>
    <property type="match status" value="1"/>
</dbReference>
<protein>
    <recommendedName>
        <fullName evidence="2">histidine kinase</fullName>
        <ecNumber evidence="2">2.7.13.3</ecNumber>
    </recommendedName>
</protein>
<organism evidence="9 10">
    <name type="scientific">Jannaschia seosinensis</name>
    <dbReference type="NCBI Taxonomy" id="313367"/>
    <lineage>
        <taxon>Bacteria</taxon>
        <taxon>Pseudomonadati</taxon>
        <taxon>Pseudomonadota</taxon>
        <taxon>Alphaproteobacteria</taxon>
        <taxon>Rhodobacterales</taxon>
        <taxon>Roseobacteraceae</taxon>
        <taxon>Jannaschia</taxon>
    </lineage>
</organism>
<comment type="catalytic activity">
    <reaction evidence="1">
        <text>ATP + protein L-histidine = ADP + protein N-phospho-L-histidine.</text>
        <dbReference type="EC" id="2.7.13.3"/>
    </reaction>
</comment>
<keyword evidence="7" id="KW-0067">ATP-binding</keyword>
<dbReference type="InterPro" id="IPR036890">
    <property type="entry name" value="HATPase_C_sf"/>
</dbReference>